<dbReference type="InterPro" id="IPR044005">
    <property type="entry name" value="DZR_2"/>
</dbReference>
<dbReference type="InterPro" id="IPR029057">
    <property type="entry name" value="PRTase-like"/>
</dbReference>
<dbReference type="EMBL" id="JBHRYA010000007">
    <property type="protein sequence ID" value="MFC3716127.1"/>
    <property type="molecule type" value="Genomic_DNA"/>
</dbReference>
<name>A0ABV7XJ19_9GAMM</name>
<evidence type="ECO:0000313" key="4">
    <source>
        <dbReference type="Proteomes" id="UP001595705"/>
    </source>
</evidence>
<dbReference type="PANTHER" id="PTHR47505:SF1">
    <property type="entry name" value="DNA UTILIZATION PROTEIN YHGH"/>
    <property type="match status" value="1"/>
</dbReference>
<accession>A0ABV7XJ19</accession>
<keyword evidence="4" id="KW-1185">Reference proteome</keyword>
<dbReference type="InterPro" id="IPR051910">
    <property type="entry name" value="ComF/GntX_DNA_util-trans"/>
</dbReference>
<dbReference type="SUPFAM" id="SSF53271">
    <property type="entry name" value="PRTase-like"/>
    <property type="match status" value="1"/>
</dbReference>
<proteinExistence type="inferred from homology"/>
<comment type="similarity">
    <text evidence="1">Belongs to the ComF/GntX family.</text>
</comment>
<evidence type="ECO:0000313" key="3">
    <source>
        <dbReference type="EMBL" id="MFC3716127.1"/>
    </source>
</evidence>
<dbReference type="Pfam" id="PF18912">
    <property type="entry name" value="DZR_2"/>
    <property type="match status" value="1"/>
</dbReference>
<evidence type="ECO:0000256" key="1">
    <source>
        <dbReference type="ARBA" id="ARBA00008007"/>
    </source>
</evidence>
<protein>
    <submittedName>
        <fullName evidence="3">Double zinc ribbon domain-containing protein</fullName>
    </submittedName>
</protein>
<gene>
    <name evidence="3" type="ORF">ACFONC_08185</name>
</gene>
<dbReference type="RefSeq" id="WP_386743243.1">
    <property type="nucleotide sequence ID" value="NZ_JBHRYA010000007.1"/>
</dbReference>
<dbReference type="PANTHER" id="PTHR47505">
    <property type="entry name" value="DNA UTILIZATION PROTEIN YHGH"/>
    <property type="match status" value="1"/>
</dbReference>
<dbReference type="InterPro" id="IPR000836">
    <property type="entry name" value="PRTase_dom"/>
</dbReference>
<evidence type="ECO:0000259" key="2">
    <source>
        <dbReference type="Pfam" id="PF18912"/>
    </source>
</evidence>
<dbReference type="Proteomes" id="UP001595705">
    <property type="component" value="Unassembled WGS sequence"/>
</dbReference>
<comment type="caution">
    <text evidence="3">The sequence shown here is derived from an EMBL/GenBank/DDBJ whole genome shotgun (WGS) entry which is preliminary data.</text>
</comment>
<organism evidence="3 4">
    <name type="scientific">Luteimonas soli</name>
    <dbReference type="NCBI Taxonomy" id="1648966"/>
    <lineage>
        <taxon>Bacteria</taxon>
        <taxon>Pseudomonadati</taxon>
        <taxon>Pseudomonadota</taxon>
        <taxon>Gammaproteobacteria</taxon>
        <taxon>Lysobacterales</taxon>
        <taxon>Lysobacteraceae</taxon>
        <taxon>Luteimonas</taxon>
    </lineage>
</organism>
<dbReference type="CDD" id="cd06223">
    <property type="entry name" value="PRTases_typeI"/>
    <property type="match status" value="1"/>
</dbReference>
<dbReference type="Gene3D" id="3.40.50.2020">
    <property type="match status" value="1"/>
</dbReference>
<sequence length="245" mass="26569">MPVNQTRLPDVDGRWRRLLDGLWPARCLACGEAGRPGRDLCTACAASLPWNRHACAHCAIPLPAVADHGAPQACGACLRKPPPVQATNAAFVYAAPLDRLLPRFKFHHDLAAGRLLSQLMAQAFADAERPQALLAVPLHRARLRARGYDQALELARPLARTLRIPLLPDTLRRTRATAPQSRLDAAHRKRNLRGAFTVAPGTRLPGHVALLDDVMTTGATLHAAAIALRRAGVVRVDAWVCARVP</sequence>
<feature type="domain" description="Double zinc ribbon" evidence="2">
    <location>
        <begin position="18"/>
        <end position="78"/>
    </location>
</feature>
<reference evidence="4" key="1">
    <citation type="journal article" date="2019" name="Int. J. Syst. Evol. Microbiol.">
        <title>The Global Catalogue of Microorganisms (GCM) 10K type strain sequencing project: providing services to taxonomists for standard genome sequencing and annotation.</title>
        <authorList>
            <consortium name="The Broad Institute Genomics Platform"/>
            <consortium name="The Broad Institute Genome Sequencing Center for Infectious Disease"/>
            <person name="Wu L."/>
            <person name="Ma J."/>
        </authorList>
    </citation>
    <scope>NUCLEOTIDE SEQUENCE [LARGE SCALE GENOMIC DNA]</scope>
    <source>
        <strain evidence="4">KCTC 42441</strain>
    </source>
</reference>